<evidence type="ECO:0000256" key="1">
    <source>
        <dbReference type="SAM" id="Phobius"/>
    </source>
</evidence>
<evidence type="ECO:0008006" key="4">
    <source>
        <dbReference type="Google" id="ProtNLM"/>
    </source>
</evidence>
<dbReference type="HOGENOM" id="CLU_1414299_0_0_9"/>
<dbReference type="eggNOG" id="ENOG5033UAR">
    <property type="taxonomic scope" value="Bacteria"/>
</dbReference>
<keyword evidence="1" id="KW-0812">Transmembrane</keyword>
<dbReference type="RefSeq" id="WP_006305628.1">
    <property type="nucleotide sequence ID" value="NZ_GL892076.1"/>
</dbReference>
<dbReference type="AlphaFoldDB" id="F5RKG5"/>
<evidence type="ECO:0000313" key="3">
    <source>
        <dbReference type="Proteomes" id="UP000004067"/>
    </source>
</evidence>
<name>F5RKG5_9FIRM</name>
<comment type="caution">
    <text evidence="2">The sequence shown here is derived from an EMBL/GenBank/DDBJ whole genome shotgun (WGS) entry which is preliminary data.</text>
</comment>
<protein>
    <recommendedName>
        <fullName evidence="4">YcxB-like protein domain-containing protein</fullName>
    </recommendedName>
</protein>
<evidence type="ECO:0000313" key="2">
    <source>
        <dbReference type="EMBL" id="EGK60893.1"/>
    </source>
</evidence>
<dbReference type="Proteomes" id="UP000004067">
    <property type="component" value="Unassembled WGS sequence"/>
</dbReference>
<dbReference type="STRING" id="888060.HMPREF9081_0750"/>
<feature type="transmembrane region" description="Helical" evidence="1">
    <location>
        <begin position="32"/>
        <end position="49"/>
    </location>
</feature>
<proteinExistence type="predicted"/>
<keyword evidence="1" id="KW-0472">Membrane</keyword>
<keyword evidence="1" id="KW-1133">Transmembrane helix</keyword>
<reference evidence="2 3" key="1">
    <citation type="submission" date="2011-04" db="EMBL/GenBank/DDBJ databases">
        <authorList>
            <person name="Muzny D."/>
            <person name="Qin X."/>
            <person name="Deng J."/>
            <person name="Jiang H."/>
            <person name="Liu Y."/>
            <person name="Qu J."/>
            <person name="Song X.-Z."/>
            <person name="Zhang L."/>
            <person name="Thornton R."/>
            <person name="Coyle M."/>
            <person name="Francisco L."/>
            <person name="Jackson L."/>
            <person name="Javaid M."/>
            <person name="Korchina V."/>
            <person name="Kovar C."/>
            <person name="Mata R."/>
            <person name="Mathew T."/>
            <person name="Ngo R."/>
            <person name="Nguyen L."/>
            <person name="Nguyen N."/>
            <person name="Okwuonu G."/>
            <person name="Ongeri F."/>
            <person name="Pham C."/>
            <person name="Simmons D."/>
            <person name="Wilczek-Boney K."/>
            <person name="Hale W."/>
            <person name="Jakkamsetti A."/>
            <person name="Pham P."/>
            <person name="Ruth R."/>
            <person name="San Lucas F."/>
            <person name="Warren J."/>
            <person name="Zhang J."/>
            <person name="Zhao Z."/>
            <person name="Zhou C."/>
            <person name="Zhu D."/>
            <person name="Lee S."/>
            <person name="Bess C."/>
            <person name="Blankenburg K."/>
            <person name="Forbes L."/>
            <person name="Fu Q."/>
            <person name="Gubbala S."/>
            <person name="Hirani K."/>
            <person name="Jayaseelan J.C."/>
            <person name="Lara F."/>
            <person name="Munidasa M."/>
            <person name="Palculict T."/>
            <person name="Patil S."/>
            <person name="Pu L.-L."/>
            <person name="Saada N."/>
            <person name="Tang L."/>
            <person name="Weissenberger G."/>
            <person name="Zhu Y."/>
            <person name="Hemphill L."/>
            <person name="Shang Y."/>
            <person name="Youmans B."/>
            <person name="Ayvaz T."/>
            <person name="Ross M."/>
            <person name="Santibanez J."/>
            <person name="Aqrawi P."/>
            <person name="Gross S."/>
            <person name="Joshi V."/>
            <person name="Fowler G."/>
            <person name="Nazareth L."/>
            <person name="Reid J."/>
            <person name="Worley K."/>
            <person name="Petrosino J."/>
            <person name="Highlander S."/>
            <person name="Gibbs R."/>
        </authorList>
    </citation>
    <scope>NUCLEOTIDE SEQUENCE [LARGE SCALE GENOMIC DNA]</scope>
    <source>
        <strain evidence="2 3">DSM 2778</strain>
    </source>
</reference>
<organism evidence="2 3">
    <name type="scientific">Centipeda periodontii DSM 2778</name>
    <dbReference type="NCBI Taxonomy" id="888060"/>
    <lineage>
        <taxon>Bacteria</taxon>
        <taxon>Bacillati</taxon>
        <taxon>Bacillota</taxon>
        <taxon>Negativicutes</taxon>
        <taxon>Selenomonadales</taxon>
        <taxon>Selenomonadaceae</taxon>
        <taxon>Centipeda</taxon>
    </lineage>
</organism>
<feature type="transmembrane region" description="Helical" evidence="1">
    <location>
        <begin position="61"/>
        <end position="81"/>
    </location>
</feature>
<gene>
    <name evidence="2" type="ORF">HMPREF9081_0750</name>
</gene>
<accession>F5RKG5</accession>
<dbReference type="OrthoDB" id="1665312at2"/>
<keyword evidence="3" id="KW-1185">Reference proteome</keyword>
<dbReference type="EMBL" id="AFHQ01000025">
    <property type="protein sequence ID" value="EGK60893.1"/>
    <property type="molecule type" value="Genomic_DNA"/>
</dbReference>
<sequence>MTYTFDFTERDALHFTLFRILHTPVFKWTDRIALILLLTAPLLPILLFLQDILEDAPCEPTAVLIQTILTAVLCIMLYRIYRYLSERIIVQKVQHSMEEMRAAHAFGMRTIAFEELRIVERRGHTEHTMSYRSITDICLTDQAVCLFTAPMAAIVLPLRIFPSENEKGRLLALIRAKMP</sequence>